<gene>
    <name evidence="1" type="ORF">HX018_07285</name>
</gene>
<proteinExistence type="predicted"/>
<evidence type="ECO:0000313" key="1">
    <source>
        <dbReference type="EMBL" id="MDM1048036.1"/>
    </source>
</evidence>
<dbReference type="EMBL" id="JACAGK010000016">
    <property type="protein sequence ID" value="MDM1048036.1"/>
    <property type="molecule type" value="Genomic_DNA"/>
</dbReference>
<organism evidence="1 2">
    <name type="scientific">Sphingobacterium hotanense</name>
    <dbReference type="NCBI Taxonomy" id="649196"/>
    <lineage>
        <taxon>Bacteria</taxon>
        <taxon>Pseudomonadati</taxon>
        <taxon>Bacteroidota</taxon>
        <taxon>Sphingobacteriia</taxon>
        <taxon>Sphingobacteriales</taxon>
        <taxon>Sphingobacteriaceae</taxon>
        <taxon>Sphingobacterium</taxon>
    </lineage>
</organism>
<sequence length="109" mass="12446">MRKASIQVGRLIAFLLIATILLIITKQVRRMPTVTISDNAKEIILTASEDGIIEDANMNRSFWRDKVIINVSGLKPGDKMIVYDLYSDTQYPKSYQVINIQHGTRFFGR</sequence>
<dbReference type="RefSeq" id="WP_286650997.1">
    <property type="nucleotide sequence ID" value="NZ_JACAGK010000016.1"/>
</dbReference>
<protein>
    <submittedName>
        <fullName evidence="1">Uncharacterized protein</fullName>
    </submittedName>
</protein>
<name>A0ABT7NLK9_9SPHI</name>
<keyword evidence="2" id="KW-1185">Reference proteome</keyword>
<comment type="caution">
    <text evidence="1">The sequence shown here is derived from an EMBL/GenBank/DDBJ whole genome shotgun (WGS) entry which is preliminary data.</text>
</comment>
<dbReference type="Proteomes" id="UP001170954">
    <property type="component" value="Unassembled WGS sequence"/>
</dbReference>
<evidence type="ECO:0000313" key="2">
    <source>
        <dbReference type="Proteomes" id="UP001170954"/>
    </source>
</evidence>
<reference evidence="1" key="1">
    <citation type="submission" date="2020-06" db="EMBL/GenBank/DDBJ databases">
        <authorList>
            <person name="Dong N."/>
        </authorList>
    </citation>
    <scope>NUCLEOTIDE SEQUENCE</scope>
    <source>
        <strain evidence="1">R1692</strain>
    </source>
</reference>
<accession>A0ABT7NLK9</accession>
<reference evidence="1" key="2">
    <citation type="journal article" date="2022" name="Sci. Total Environ.">
        <title>Prevalence, transmission, and molecular epidemiology of tet(X)-positive bacteria among humans, animals, and environmental niches in China: An epidemiological, and genomic-based study.</title>
        <authorList>
            <person name="Dong N."/>
            <person name="Zeng Y."/>
            <person name="Cai C."/>
            <person name="Sun C."/>
            <person name="Lu J."/>
            <person name="Liu C."/>
            <person name="Zhou H."/>
            <person name="Sun Q."/>
            <person name="Shu L."/>
            <person name="Wang H."/>
            <person name="Wang Y."/>
            <person name="Wang S."/>
            <person name="Wu C."/>
            <person name="Chan E.W."/>
            <person name="Chen G."/>
            <person name="Shen Z."/>
            <person name="Chen S."/>
            <person name="Zhang R."/>
        </authorList>
    </citation>
    <scope>NUCLEOTIDE SEQUENCE</scope>
    <source>
        <strain evidence="1">R1692</strain>
    </source>
</reference>